<accession>A0A4U0PV58</accession>
<protein>
    <submittedName>
        <fullName evidence="1">Uncharacterized protein</fullName>
    </submittedName>
</protein>
<name>A0A4U0PV58_9NEIS</name>
<dbReference type="AlphaFoldDB" id="A0A4U0PV58"/>
<sequence length="122" mass="14510">MSLVHMYLNKLHESKEIVCYEVVTADATGSLEWSKEAELTIFKNEKRYEFELLNAWKNENFIPPQLYLLPESDLDALLEGEYSEFRWGAWSSRINRWASFMMHNQEYPQVAPSKNWINRMAD</sequence>
<gene>
    <name evidence="1" type="ORF">FAZ21_12885</name>
</gene>
<dbReference type="EMBL" id="SUMF01000015">
    <property type="protein sequence ID" value="TJZ72020.1"/>
    <property type="molecule type" value="Genomic_DNA"/>
</dbReference>
<evidence type="ECO:0000313" key="1">
    <source>
        <dbReference type="EMBL" id="TJZ72020.1"/>
    </source>
</evidence>
<comment type="caution">
    <text evidence="1">The sequence shown here is derived from an EMBL/GenBank/DDBJ whole genome shotgun (WGS) entry which is preliminary data.</text>
</comment>
<organism evidence="1 2">
    <name type="scientific">Chitiniphilus eburneus</name>
    <dbReference type="NCBI Taxonomy" id="2571148"/>
    <lineage>
        <taxon>Bacteria</taxon>
        <taxon>Pseudomonadati</taxon>
        <taxon>Pseudomonadota</taxon>
        <taxon>Betaproteobacteria</taxon>
        <taxon>Neisseriales</taxon>
        <taxon>Chitinibacteraceae</taxon>
        <taxon>Chitiniphilus</taxon>
    </lineage>
</organism>
<reference evidence="1 2" key="1">
    <citation type="submission" date="2019-04" db="EMBL/GenBank/DDBJ databases">
        <title>Chitiniphilus eburnea sp. nov., a novel chitinolytic bacterium isolated from aquaculture sludge.</title>
        <authorList>
            <person name="Sheng M."/>
        </authorList>
    </citation>
    <scope>NUCLEOTIDE SEQUENCE [LARGE SCALE GENOMIC DNA]</scope>
    <source>
        <strain evidence="1 2">HX-2-15</strain>
    </source>
</reference>
<evidence type="ECO:0000313" key="2">
    <source>
        <dbReference type="Proteomes" id="UP000310016"/>
    </source>
</evidence>
<dbReference type="RefSeq" id="WP_136773848.1">
    <property type="nucleotide sequence ID" value="NZ_CP156074.1"/>
</dbReference>
<dbReference type="Proteomes" id="UP000310016">
    <property type="component" value="Unassembled WGS sequence"/>
</dbReference>
<keyword evidence="2" id="KW-1185">Reference proteome</keyword>
<proteinExistence type="predicted"/>